<dbReference type="Pfam" id="PF00584">
    <property type="entry name" value="SecE"/>
    <property type="match status" value="1"/>
</dbReference>
<proteinExistence type="inferred from homology"/>
<dbReference type="GO" id="GO:0006605">
    <property type="term" value="P:protein targeting"/>
    <property type="evidence" value="ECO:0007669"/>
    <property type="project" value="UniProtKB-UniRule"/>
</dbReference>
<dbReference type="GO" id="GO:0005886">
    <property type="term" value="C:plasma membrane"/>
    <property type="evidence" value="ECO:0007669"/>
    <property type="project" value="UniProtKB-SubCell"/>
</dbReference>
<comment type="caution">
    <text evidence="9">The sequence shown here is derived from an EMBL/GenBank/DDBJ whole genome shotgun (WGS) entry which is preliminary data.</text>
</comment>
<evidence type="ECO:0000256" key="6">
    <source>
        <dbReference type="ARBA" id="ARBA00023010"/>
    </source>
</evidence>
<dbReference type="GO" id="GO:0009306">
    <property type="term" value="P:protein secretion"/>
    <property type="evidence" value="ECO:0007669"/>
    <property type="project" value="UniProtKB-UniRule"/>
</dbReference>
<protein>
    <recommendedName>
        <fullName evidence="8">Protein translocase subunit SecE</fullName>
    </recommendedName>
</protein>
<dbReference type="Gene3D" id="1.20.5.1030">
    <property type="entry name" value="Preprotein translocase secy subunit"/>
    <property type="match status" value="1"/>
</dbReference>
<dbReference type="EMBL" id="PFWS01000005">
    <property type="protein sequence ID" value="PJA47693.1"/>
    <property type="molecule type" value="Genomic_DNA"/>
</dbReference>
<keyword evidence="6 8" id="KW-0811">Translocation</keyword>
<evidence type="ECO:0000313" key="9">
    <source>
        <dbReference type="EMBL" id="PJA47693.1"/>
    </source>
</evidence>
<evidence type="ECO:0000313" key="10">
    <source>
        <dbReference type="Proteomes" id="UP000229749"/>
    </source>
</evidence>
<accession>A0A2M7XID5</accession>
<evidence type="ECO:0000256" key="4">
    <source>
        <dbReference type="ARBA" id="ARBA00022927"/>
    </source>
</evidence>
<keyword evidence="8" id="KW-1003">Cell membrane</keyword>
<evidence type="ECO:0000256" key="7">
    <source>
        <dbReference type="ARBA" id="ARBA00023136"/>
    </source>
</evidence>
<dbReference type="InterPro" id="IPR001901">
    <property type="entry name" value="Translocase_SecE/Sec61-g"/>
</dbReference>
<name>A0A2M7XID5_9BACT</name>
<keyword evidence="7 8" id="KW-0472">Membrane</keyword>
<comment type="subcellular location">
    <subcellularLocation>
        <location evidence="8">Cell membrane</location>
        <topology evidence="8">Single-pass membrane protein</topology>
    </subcellularLocation>
    <subcellularLocation>
        <location evidence="1">Membrane</location>
    </subcellularLocation>
</comment>
<gene>
    <name evidence="8 9" type="primary">secE</name>
    <name evidence="9" type="ORF">CO172_00335</name>
</gene>
<dbReference type="InterPro" id="IPR038379">
    <property type="entry name" value="SecE_sf"/>
</dbReference>
<dbReference type="InterPro" id="IPR005807">
    <property type="entry name" value="SecE_bac"/>
</dbReference>
<evidence type="ECO:0000256" key="1">
    <source>
        <dbReference type="ARBA" id="ARBA00004370"/>
    </source>
</evidence>
<dbReference type="AlphaFoldDB" id="A0A2M7XID5"/>
<evidence type="ECO:0000256" key="8">
    <source>
        <dbReference type="HAMAP-Rule" id="MF_00422"/>
    </source>
</evidence>
<dbReference type="GO" id="GO:0008320">
    <property type="term" value="F:protein transmembrane transporter activity"/>
    <property type="evidence" value="ECO:0007669"/>
    <property type="project" value="UniProtKB-UniRule"/>
</dbReference>
<sequence>METMEKSKKFRPVLYLQEAKSELLKVHWPSKKDTLRYSLFIIGLSLGVAIYFSLLDWIFTLGFEAFISLGN</sequence>
<keyword evidence="4 8" id="KW-0653">Protein transport</keyword>
<dbReference type="GO" id="GO:0065002">
    <property type="term" value="P:intracellular protein transmembrane transport"/>
    <property type="evidence" value="ECO:0007669"/>
    <property type="project" value="UniProtKB-UniRule"/>
</dbReference>
<organism evidence="9 10">
    <name type="scientific">Candidatus Uhrbacteria bacterium CG_4_9_14_3_um_filter_36_7</name>
    <dbReference type="NCBI Taxonomy" id="1975033"/>
    <lineage>
        <taxon>Bacteria</taxon>
        <taxon>Candidatus Uhriibacteriota</taxon>
    </lineage>
</organism>
<dbReference type="HAMAP" id="MF_00422">
    <property type="entry name" value="SecE"/>
    <property type="match status" value="1"/>
</dbReference>
<keyword evidence="3 8" id="KW-0812">Transmembrane</keyword>
<evidence type="ECO:0000256" key="3">
    <source>
        <dbReference type="ARBA" id="ARBA00022692"/>
    </source>
</evidence>
<dbReference type="GO" id="GO:0043952">
    <property type="term" value="P:protein transport by the Sec complex"/>
    <property type="evidence" value="ECO:0007669"/>
    <property type="project" value="UniProtKB-UniRule"/>
</dbReference>
<comment type="subunit">
    <text evidence="8">Component of the Sec protein translocase complex. Heterotrimer consisting of SecY, SecE and SecG subunits. The heterotrimers can form oligomers, although 1 heterotrimer is thought to be able to translocate proteins. Interacts with the ribosome. Interacts with SecDF, and other proteins may be involved. Interacts with SecA.</text>
</comment>
<comment type="similarity">
    <text evidence="8">Belongs to the SecE/SEC61-gamma family.</text>
</comment>
<evidence type="ECO:0000256" key="5">
    <source>
        <dbReference type="ARBA" id="ARBA00022989"/>
    </source>
</evidence>
<comment type="function">
    <text evidence="8">Essential subunit of the Sec protein translocation channel SecYEG. Clamps together the 2 halves of SecY. May contact the channel plug during translocation.</text>
</comment>
<keyword evidence="5 8" id="KW-1133">Transmembrane helix</keyword>
<reference evidence="10" key="1">
    <citation type="submission" date="2017-09" db="EMBL/GenBank/DDBJ databases">
        <title>Depth-based differentiation of microbial function through sediment-hosted aquifers and enrichment of novel symbionts in the deep terrestrial subsurface.</title>
        <authorList>
            <person name="Probst A.J."/>
            <person name="Ladd B."/>
            <person name="Jarett J.K."/>
            <person name="Geller-Mcgrath D.E."/>
            <person name="Sieber C.M.K."/>
            <person name="Emerson J.B."/>
            <person name="Anantharaman K."/>
            <person name="Thomas B.C."/>
            <person name="Malmstrom R."/>
            <person name="Stieglmeier M."/>
            <person name="Klingl A."/>
            <person name="Woyke T."/>
            <person name="Ryan C.M."/>
            <person name="Banfield J.F."/>
        </authorList>
    </citation>
    <scope>NUCLEOTIDE SEQUENCE [LARGE SCALE GENOMIC DNA]</scope>
</reference>
<keyword evidence="2 8" id="KW-0813">Transport</keyword>
<evidence type="ECO:0000256" key="2">
    <source>
        <dbReference type="ARBA" id="ARBA00022448"/>
    </source>
</evidence>
<dbReference type="Proteomes" id="UP000229749">
    <property type="component" value="Unassembled WGS sequence"/>
</dbReference>
<feature type="transmembrane region" description="Helical" evidence="8">
    <location>
        <begin position="37"/>
        <end position="59"/>
    </location>
</feature>
<dbReference type="NCBIfam" id="TIGR00964">
    <property type="entry name" value="secE_bact"/>
    <property type="match status" value="1"/>
</dbReference>